<evidence type="ECO:0000313" key="6">
    <source>
        <dbReference type="Proteomes" id="UP000535838"/>
    </source>
</evidence>
<dbReference type="PANTHER" id="PTHR43537:SF45">
    <property type="entry name" value="GNTR FAMILY REGULATORY PROTEIN"/>
    <property type="match status" value="1"/>
</dbReference>
<dbReference type="PROSITE" id="PS50949">
    <property type="entry name" value="HTH_GNTR"/>
    <property type="match status" value="1"/>
</dbReference>
<accession>A0A841SWG4</accession>
<dbReference type="InterPro" id="IPR000524">
    <property type="entry name" value="Tscrpt_reg_HTH_GntR"/>
</dbReference>
<name>A0A841SWG4_9BACL</name>
<evidence type="ECO:0000256" key="2">
    <source>
        <dbReference type="ARBA" id="ARBA00023125"/>
    </source>
</evidence>
<dbReference type="EMBL" id="JACJVQ010000003">
    <property type="protein sequence ID" value="MBB6633071.1"/>
    <property type="molecule type" value="Genomic_DNA"/>
</dbReference>
<evidence type="ECO:0000313" key="5">
    <source>
        <dbReference type="EMBL" id="MBB6633071.1"/>
    </source>
</evidence>
<keyword evidence="3" id="KW-0804">Transcription</keyword>
<proteinExistence type="predicted"/>
<dbReference type="SUPFAM" id="SSF46785">
    <property type="entry name" value="Winged helix' DNA-binding domain"/>
    <property type="match status" value="1"/>
</dbReference>
<dbReference type="Pfam" id="PF00392">
    <property type="entry name" value="GntR"/>
    <property type="match status" value="1"/>
</dbReference>
<dbReference type="InterPro" id="IPR008920">
    <property type="entry name" value="TF_FadR/GntR_C"/>
</dbReference>
<sequence>MASSALIESAYSHIRNRILAGELMPGTLLSENELAEQLNMSRTPIRAAISRLETEGLLSTLKNRGVLVKEVSLKDAMDTVELLYIFQKQATEQMMESGEKPDLKKLQELLDRQFEAERQNEYGRYLENAFEFIGCYVAVLNNTAISRIVETSVEKLVLYGTINYLRTPHEPHYSANRQNREIYELLVAEDYEGIRKVLTDAYNRNQQRMMRIAKV</sequence>
<reference evidence="5 6" key="1">
    <citation type="submission" date="2020-08" db="EMBL/GenBank/DDBJ databases">
        <title>Cohnella phylogeny.</title>
        <authorList>
            <person name="Dunlap C."/>
        </authorList>
    </citation>
    <scope>NUCLEOTIDE SEQUENCE [LARGE SCALE GENOMIC DNA]</scope>
    <source>
        <strain evidence="5 6">DSM 25241</strain>
    </source>
</reference>
<dbReference type="AlphaFoldDB" id="A0A841SWG4"/>
<protein>
    <submittedName>
        <fullName evidence="5">GntR family transcriptional regulator</fullName>
    </submittedName>
</protein>
<dbReference type="GO" id="GO:0003700">
    <property type="term" value="F:DNA-binding transcription factor activity"/>
    <property type="evidence" value="ECO:0007669"/>
    <property type="project" value="InterPro"/>
</dbReference>
<keyword evidence="6" id="KW-1185">Reference proteome</keyword>
<dbReference type="InterPro" id="IPR011711">
    <property type="entry name" value="GntR_C"/>
</dbReference>
<dbReference type="Gene3D" id="1.20.120.530">
    <property type="entry name" value="GntR ligand-binding domain-like"/>
    <property type="match status" value="1"/>
</dbReference>
<keyword evidence="2" id="KW-0238">DNA-binding</keyword>
<dbReference type="Proteomes" id="UP000535838">
    <property type="component" value="Unassembled WGS sequence"/>
</dbReference>
<dbReference type="PANTHER" id="PTHR43537">
    <property type="entry name" value="TRANSCRIPTIONAL REGULATOR, GNTR FAMILY"/>
    <property type="match status" value="1"/>
</dbReference>
<dbReference type="InterPro" id="IPR036390">
    <property type="entry name" value="WH_DNA-bd_sf"/>
</dbReference>
<dbReference type="PRINTS" id="PR00035">
    <property type="entry name" value="HTHGNTR"/>
</dbReference>
<dbReference type="SUPFAM" id="SSF48008">
    <property type="entry name" value="GntR ligand-binding domain-like"/>
    <property type="match status" value="1"/>
</dbReference>
<evidence type="ECO:0000259" key="4">
    <source>
        <dbReference type="PROSITE" id="PS50949"/>
    </source>
</evidence>
<dbReference type="SMART" id="SM00345">
    <property type="entry name" value="HTH_GNTR"/>
    <property type="match status" value="1"/>
</dbReference>
<organism evidence="5 6">
    <name type="scientific">Cohnella thailandensis</name>
    <dbReference type="NCBI Taxonomy" id="557557"/>
    <lineage>
        <taxon>Bacteria</taxon>
        <taxon>Bacillati</taxon>
        <taxon>Bacillota</taxon>
        <taxon>Bacilli</taxon>
        <taxon>Bacillales</taxon>
        <taxon>Paenibacillaceae</taxon>
        <taxon>Cohnella</taxon>
    </lineage>
</organism>
<dbReference type="Pfam" id="PF07729">
    <property type="entry name" value="FCD"/>
    <property type="match status" value="1"/>
</dbReference>
<feature type="domain" description="HTH gntR-type" evidence="4">
    <location>
        <begin position="4"/>
        <end position="71"/>
    </location>
</feature>
<dbReference type="Gene3D" id="1.10.10.10">
    <property type="entry name" value="Winged helix-like DNA-binding domain superfamily/Winged helix DNA-binding domain"/>
    <property type="match status" value="1"/>
</dbReference>
<keyword evidence="1" id="KW-0805">Transcription regulation</keyword>
<dbReference type="CDD" id="cd07377">
    <property type="entry name" value="WHTH_GntR"/>
    <property type="match status" value="1"/>
</dbReference>
<evidence type="ECO:0000256" key="3">
    <source>
        <dbReference type="ARBA" id="ARBA00023163"/>
    </source>
</evidence>
<gene>
    <name evidence="5" type="ORF">H7B67_02955</name>
</gene>
<dbReference type="InterPro" id="IPR036388">
    <property type="entry name" value="WH-like_DNA-bd_sf"/>
</dbReference>
<dbReference type="RefSeq" id="WP_185118309.1">
    <property type="nucleotide sequence ID" value="NZ_JACJVQ010000003.1"/>
</dbReference>
<evidence type="ECO:0000256" key="1">
    <source>
        <dbReference type="ARBA" id="ARBA00023015"/>
    </source>
</evidence>
<comment type="caution">
    <text evidence="5">The sequence shown here is derived from an EMBL/GenBank/DDBJ whole genome shotgun (WGS) entry which is preliminary data.</text>
</comment>
<dbReference type="GO" id="GO:0003677">
    <property type="term" value="F:DNA binding"/>
    <property type="evidence" value="ECO:0007669"/>
    <property type="project" value="UniProtKB-KW"/>
</dbReference>